<organism evidence="3">
    <name type="scientific">Ranid herpesvirus 1</name>
    <name type="common">Lucke tumor herpesvirus</name>
    <dbReference type="NCBI Taxonomy" id="85655"/>
    <lineage>
        <taxon>Viruses</taxon>
        <taxon>Duplodnaviria</taxon>
        <taxon>Heunggongvirae</taxon>
        <taxon>Peploviricota</taxon>
        <taxon>Herviviricetes</taxon>
        <taxon>Herpesvirales</taxon>
        <taxon>Alloherpesviridae</taxon>
        <taxon>Batravirus</taxon>
        <taxon>Batravirus ranidallo1</taxon>
    </lineage>
</organism>
<dbReference type="Proteomes" id="UP000011238">
    <property type="component" value="Segment"/>
</dbReference>
<dbReference type="GeneID" id="5141220"/>
<proteinExistence type="predicted"/>
<protein>
    <submittedName>
        <fullName evidence="2">ORF128</fullName>
    </submittedName>
</protein>
<feature type="region of interest" description="Disordered" evidence="1">
    <location>
        <begin position="163"/>
        <end position="185"/>
    </location>
</feature>
<dbReference type="RefSeq" id="YP_656783.1">
    <property type="nucleotide sequence ID" value="NC_008211.1"/>
</dbReference>
<feature type="region of interest" description="Disordered" evidence="1">
    <location>
        <begin position="238"/>
        <end position="268"/>
    </location>
</feature>
<evidence type="ECO:0000256" key="1">
    <source>
        <dbReference type="SAM" id="MobiDB-lite"/>
    </source>
</evidence>
<evidence type="ECO:0000313" key="2">
    <source>
        <dbReference type="EMBL" id="ABG25778.1"/>
    </source>
</evidence>
<dbReference type="EMBL" id="DQ665917">
    <property type="protein sequence ID" value="ABG25778.1"/>
    <property type="molecule type" value="Genomic_DNA"/>
</dbReference>
<keyword evidence="3" id="KW-1185">Reference proteome</keyword>
<evidence type="ECO:0000313" key="3">
    <source>
        <dbReference type="Proteomes" id="UP000011238"/>
    </source>
</evidence>
<reference evidence="3" key="1">
    <citation type="journal article" date="1999" name="J. Cancer Res. Clin. Oncol.">
        <title>Genomic studies of the Lucke tumor herpesvirus (RaHV-1).</title>
        <authorList>
            <person name="Davison A.J."/>
            <person name="Sauerbier W."/>
            <person name="Dolan A."/>
            <person name="Addison C."/>
            <person name="McKinnell R.G."/>
        </authorList>
    </citation>
    <scope>NUCLEOTIDE SEQUENCE [LARGE SCALE GENOMIC DNA]</scope>
    <source>
        <strain evidence="3">McKinnell</strain>
    </source>
</reference>
<sequence>MELQMDETWPLLQKYLDSAYDFENGPHEHPLPAMHALILTCLYAVDQHLWRMARDPDVSVPLVTVQYIHEVVRPHTLDALAKAYRGEDPGHGPSLPWLELTLDQLSVACHPPNYVLLRELAQCLVACLLARYAYRRPHRKDLRAQLYCLFVSLRGVPPVYPHDPVEQRASTQELEPPGSPCHASQTPMSSYCPDCDLQALREAWGFCEPVELSGWIGHALAVVEEELIERDLVCQESHSAAPDHPNDVAMDGEWVRSKPGVVNAAQRE</sequence>
<name>Q14VK2_9VIRU</name>
<accession>Q14VK2</accession>
<reference evidence="2 3" key="2">
    <citation type="journal article" date="2006" name="J. Gen. Virol.">
        <title>Genome sequences of two frog herpesviruses.</title>
        <authorList>
            <person name="Davison A.J."/>
            <person name="Cunningham C."/>
            <person name="Sauerbier W."/>
            <person name="McKinnell R.G."/>
        </authorList>
    </citation>
    <scope>NUCLEOTIDE SEQUENCE [LARGE SCALE GENOMIC DNA]</scope>
    <source>
        <strain evidence="2 3">McKinnell</strain>
    </source>
</reference>
<dbReference type="KEGG" id="vg:5141220"/>